<reference evidence="9" key="1">
    <citation type="submission" date="2016-10" db="EMBL/GenBank/DDBJ databases">
        <authorList>
            <person name="Varghese N."/>
            <person name="Submissions S."/>
        </authorList>
    </citation>
    <scope>NUCLEOTIDE SEQUENCE [LARGE SCALE GENOMIC DNA]</scope>
    <source>
        <strain evidence="9">CGMCC 1.11101</strain>
    </source>
</reference>
<evidence type="ECO:0000313" key="9">
    <source>
        <dbReference type="Proteomes" id="UP000198867"/>
    </source>
</evidence>
<evidence type="ECO:0000256" key="5">
    <source>
        <dbReference type="ARBA" id="ARBA00023136"/>
    </source>
</evidence>
<feature type="transmembrane region" description="Helical" evidence="6">
    <location>
        <begin position="683"/>
        <end position="708"/>
    </location>
</feature>
<evidence type="ECO:0000256" key="6">
    <source>
        <dbReference type="SAM" id="Phobius"/>
    </source>
</evidence>
<dbReference type="AlphaFoldDB" id="A0A1I5B473"/>
<feature type="domain" description="SSD" evidence="7">
    <location>
        <begin position="208"/>
        <end position="333"/>
    </location>
</feature>
<dbReference type="SUPFAM" id="SSF52540">
    <property type="entry name" value="P-loop containing nucleoside triphosphate hydrolases"/>
    <property type="match status" value="1"/>
</dbReference>
<dbReference type="RefSeq" id="WP_090710549.1">
    <property type="nucleotide sequence ID" value="NZ_FOVM01000004.1"/>
</dbReference>
<dbReference type="InterPro" id="IPR027417">
    <property type="entry name" value="P-loop_NTPase"/>
</dbReference>
<evidence type="ECO:0000313" key="8">
    <source>
        <dbReference type="EMBL" id="SFN69482.1"/>
    </source>
</evidence>
<organism evidence="8 9">
    <name type="scientific">Mycetocola miduiensis</name>
    <dbReference type="NCBI Taxonomy" id="995034"/>
    <lineage>
        <taxon>Bacteria</taxon>
        <taxon>Bacillati</taxon>
        <taxon>Actinomycetota</taxon>
        <taxon>Actinomycetes</taxon>
        <taxon>Micrococcales</taxon>
        <taxon>Microbacteriaceae</taxon>
        <taxon>Mycetocola</taxon>
    </lineage>
</organism>
<dbReference type="PROSITE" id="PS50156">
    <property type="entry name" value="SSD"/>
    <property type="match status" value="1"/>
</dbReference>
<feature type="transmembrane region" description="Helical" evidence="6">
    <location>
        <begin position="649"/>
        <end position="671"/>
    </location>
</feature>
<keyword evidence="3 6" id="KW-0812">Transmembrane</keyword>
<evidence type="ECO:0000256" key="4">
    <source>
        <dbReference type="ARBA" id="ARBA00022989"/>
    </source>
</evidence>
<feature type="transmembrane region" description="Helical" evidence="6">
    <location>
        <begin position="277"/>
        <end position="304"/>
    </location>
</feature>
<comment type="subcellular location">
    <subcellularLocation>
        <location evidence="1">Cell membrane</location>
        <topology evidence="1">Multi-pass membrane protein</topology>
    </subcellularLocation>
</comment>
<protein>
    <submittedName>
        <fullName evidence="8">Putative drug exporter of the RND superfamily</fullName>
    </submittedName>
</protein>
<dbReference type="PANTHER" id="PTHR33406:SF13">
    <property type="entry name" value="MEMBRANE PROTEIN YDFJ"/>
    <property type="match status" value="1"/>
</dbReference>
<sequence length="926" mass="96478">MSSLLYSLGRWAFRARGIVVGAWILILALVGGGALLFNQGLDNAISIPGTESQAALDSLATTFPQVSGTTAQVIVVAPEGDAVTDEDVSVTIEASVTALNDLDQVERAVSPFDENVTGAVSEDDSSGLISIQLDGETADITAATKDALGEEVAALQDALPEGAVASLGGQLFSTNLPALSIVELVGVGVALIVLLLTFGSFLAAGMPLLTALLGVGISMALIFLATAFSSINSTTPMLALMLGLAVGIDYALFIISRHQEQLKGSLSAEESAARATATAGSAVIFAGLTVIIALLGLGVAGIPFLTVMGAAAAVGVGVAVLISITLIPALLGFAGERLRPKPKKHARRKRRARAAAASDAVDAAEHRPNRFFTGWVRAVTRFPIVTILAVVAVLGLAALPALGLRLALPDAGGLPSDDPARITYDLVSEHFGEGFNGPLIVTGSIVTSTDPLGLMADLKDEIEALDGVAAVPLATPNETADTGIVQVIPEGAPDSEETKALVAEIRSMHDYFVDEYDVDLSVTGFTAVGIDVSDKLGNALLPFGIIVVGLSLVLLTMVFRSIWVPIKATVGYLLSVAASFGIVALVFEYGWFADALHVAKEGPVISFMPIILMGVLFGLAMDYEVFLVARMREDYVHSGKARASIETGFLGSAKVVTAAAIIMFAVFAAFVPEGDVNIKPIALGLAVGVFIDAFIVRMTFVPAVLALLGEKAWWIPRWLDRSLPSFDVEGEGLHHEIELRDWPSTASSDVLSAEGLTLSGSRTALFDNVDAHLPEGGTLLVSGERESSVTALLLTMSGRMHADTGKLKVAGYVLPVRAASVRSRVAFVSISEAVDPIRAITDAVRESPRILTLDGIDTVTDALTRRNLRDALSDAQAQAHANDRPLALIVGTAFPDTQADAVPGADTAVRVALTSSNLSHEAEVPA</sequence>
<evidence type="ECO:0000259" key="7">
    <source>
        <dbReference type="PROSITE" id="PS50156"/>
    </source>
</evidence>
<gene>
    <name evidence="8" type="ORF">SAMN05216219_1718</name>
</gene>
<keyword evidence="9" id="KW-1185">Reference proteome</keyword>
<dbReference type="EMBL" id="FOVM01000004">
    <property type="protein sequence ID" value="SFN69482.1"/>
    <property type="molecule type" value="Genomic_DNA"/>
</dbReference>
<keyword evidence="4 6" id="KW-1133">Transmembrane helix</keyword>
<keyword evidence="5 6" id="KW-0472">Membrane</keyword>
<name>A0A1I5B473_9MICO</name>
<feature type="transmembrane region" description="Helical" evidence="6">
    <location>
        <begin position="176"/>
        <end position="196"/>
    </location>
</feature>
<feature type="transmembrane region" description="Helical" evidence="6">
    <location>
        <begin position="539"/>
        <end position="559"/>
    </location>
</feature>
<dbReference type="PANTHER" id="PTHR33406">
    <property type="entry name" value="MEMBRANE PROTEIN MJ1562-RELATED"/>
    <property type="match status" value="1"/>
</dbReference>
<dbReference type="SUPFAM" id="SSF82866">
    <property type="entry name" value="Multidrug efflux transporter AcrB transmembrane domain"/>
    <property type="match status" value="2"/>
</dbReference>
<dbReference type="InterPro" id="IPR004869">
    <property type="entry name" value="MMPL_dom"/>
</dbReference>
<accession>A0A1I5B473</accession>
<dbReference type="Proteomes" id="UP000198867">
    <property type="component" value="Unassembled WGS sequence"/>
</dbReference>
<dbReference type="GO" id="GO:0005886">
    <property type="term" value="C:plasma membrane"/>
    <property type="evidence" value="ECO:0007669"/>
    <property type="project" value="UniProtKB-SubCell"/>
</dbReference>
<feature type="transmembrane region" description="Helical" evidence="6">
    <location>
        <begin position="571"/>
        <end position="592"/>
    </location>
</feature>
<evidence type="ECO:0000256" key="3">
    <source>
        <dbReference type="ARBA" id="ARBA00022692"/>
    </source>
</evidence>
<proteinExistence type="predicted"/>
<evidence type="ECO:0000256" key="2">
    <source>
        <dbReference type="ARBA" id="ARBA00022475"/>
    </source>
</evidence>
<feature type="transmembrane region" description="Helical" evidence="6">
    <location>
        <begin position="310"/>
        <end position="334"/>
    </location>
</feature>
<dbReference type="STRING" id="995034.SAMN05216219_1718"/>
<evidence type="ECO:0000256" key="1">
    <source>
        <dbReference type="ARBA" id="ARBA00004651"/>
    </source>
</evidence>
<feature type="transmembrane region" description="Helical" evidence="6">
    <location>
        <begin position="12"/>
        <end position="37"/>
    </location>
</feature>
<dbReference type="Gene3D" id="1.20.1640.10">
    <property type="entry name" value="Multidrug efflux transporter AcrB transmembrane domain"/>
    <property type="match status" value="2"/>
</dbReference>
<dbReference type="InterPro" id="IPR050545">
    <property type="entry name" value="Mycobact_MmpL"/>
</dbReference>
<dbReference type="InterPro" id="IPR000731">
    <property type="entry name" value="SSD"/>
</dbReference>
<dbReference type="Gene3D" id="3.40.50.300">
    <property type="entry name" value="P-loop containing nucleotide triphosphate hydrolases"/>
    <property type="match status" value="1"/>
</dbReference>
<dbReference type="Pfam" id="PF03176">
    <property type="entry name" value="MMPL"/>
    <property type="match status" value="2"/>
</dbReference>
<feature type="transmembrane region" description="Helical" evidence="6">
    <location>
        <begin position="208"/>
        <end position="231"/>
    </location>
</feature>
<feature type="transmembrane region" description="Helical" evidence="6">
    <location>
        <begin position="384"/>
        <end position="408"/>
    </location>
</feature>
<feature type="transmembrane region" description="Helical" evidence="6">
    <location>
        <begin position="604"/>
        <end position="628"/>
    </location>
</feature>
<keyword evidence="2" id="KW-1003">Cell membrane</keyword>
<dbReference type="OrthoDB" id="7051771at2"/>